<feature type="transmembrane region" description="Helical" evidence="8">
    <location>
        <begin position="265"/>
        <end position="286"/>
    </location>
</feature>
<dbReference type="PANTHER" id="PTHR11388:SF95">
    <property type="entry name" value="SOLUTE CARRIER ORGANIC ANION TRANSPORTER FAMILY MEMBER 6A1"/>
    <property type="match status" value="1"/>
</dbReference>
<protein>
    <recommendedName>
        <fullName evidence="8">Solute carrier organic anion transporter family member</fullName>
    </recommendedName>
</protein>
<dbReference type="GO" id="GO:0043252">
    <property type="term" value="P:sodium-independent organic anion transport"/>
    <property type="evidence" value="ECO:0007669"/>
    <property type="project" value="TreeGrafter"/>
</dbReference>
<feature type="transmembrane region" description="Helical" evidence="8">
    <location>
        <begin position="217"/>
        <end position="236"/>
    </location>
</feature>
<evidence type="ECO:0000256" key="3">
    <source>
        <dbReference type="ARBA" id="ARBA00022475"/>
    </source>
</evidence>
<feature type="domain" description="Kazal-like" evidence="10">
    <location>
        <begin position="447"/>
        <end position="502"/>
    </location>
</feature>
<keyword evidence="5 8" id="KW-1133">Transmembrane helix</keyword>
<evidence type="ECO:0000256" key="2">
    <source>
        <dbReference type="ARBA" id="ARBA00009657"/>
    </source>
</evidence>
<evidence type="ECO:0000256" key="8">
    <source>
        <dbReference type="RuleBase" id="RU362056"/>
    </source>
</evidence>
<dbReference type="InterPro" id="IPR036259">
    <property type="entry name" value="MFS_trans_sf"/>
</dbReference>
<organism evidence="11 12">
    <name type="scientific">Myotis myotis</name>
    <name type="common">Greater mouse-eared bat</name>
    <name type="synonym">Vespertilio myotis</name>
    <dbReference type="NCBI Taxonomy" id="51298"/>
    <lineage>
        <taxon>Eukaryota</taxon>
        <taxon>Metazoa</taxon>
        <taxon>Chordata</taxon>
        <taxon>Craniata</taxon>
        <taxon>Vertebrata</taxon>
        <taxon>Euteleostomi</taxon>
        <taxon>Mammalia</taxon>
        <taxon>Eutheria</taxon>
        <taxon>Laurasiatheria</taxon>
        <taxon>Chiroptera</taxon>
        <taxon>Yangochiroptera</taxon>
        <taxon>Vespertilionidae</taxon>
        <taxon>Myotis</taxon>
    </lineage>
</organism>
<feature type="transmembrane region" description="Helical" evidence="8">
    <location>
        <begin position="617"/>
        <end position="639"/>
    </location>
</feature>
<evidence type="ECO:0000259" key="10">
    <source>
        <dbReference type="PROSITE" id="PS51465"/>
    </source>
</evidence>
<keyword evidence="12" id="KW-1185">Reference proteome</keyword>
<comment type="caution">
    <text evidence="11">The sequence shown here is derived from an EMBL/GenBank/DDBJ whole genome shotgun (WGS) entry which is preliminary data.</text>
</comment>
<keyword evidence="4 8" id="KW-0812">Transmembrane</keyword>
<feature type="transmembrane region" description="Helical" evidence="8">
    <location>
        <begin position="179"/>
        <end position="205"/>
    </location>
</feature>
<dbReference type="Pfam" id="PF03137">
    <property type="entry name" value="OATP"/>
    <property type="match status" value="1"/>
</dbReference>
<evidence type="ECO:0000256" key="5">
    <source>
        <dbReference type="ARBA" id="ARBA00022989"/>
    </source>
</evidence>
<dbReference type="PANTHER" id="PTHR11388">
    <property type="entry name" value="ORGANIC ANION TRANSPORTER"/>
    <property type="match status" value="1"/>
</dbReference>
<dbReference type="AlphaFoldDB" id="A0A7J7Y263"/>
<comment type="subcellular location">
    <subcellularLocation>
        <location evidence="1 8">Cell membrane</location>
        <topology evidence="1 8">Multi-pass membrane protein</topology>
    </subcellularLocation>
</comment>
<dbReference type="SUPFAM" id="SSF103473">
    <property type="entry name" value="MFS general substrate transporter"/>
    <property type="match status" value="1"/>
</dbReference>
<feature type="transmembrane region" description="Helical" evidence="8">
    <location>
        <begin position="564"/>
        <end position="586"/>
    </location>
</feature>
<dbReference type="InterPro" id="IPR036058">
    <property type="entry name" value="Kazal_dom_sf"/>
</dbReference>
<keyword evidence="6 8" id="KW-0472">Membrane</keyword>
<feature type="compositionally biased region" description="Basic and acidic residues" evidence="9">
    <location>
        <begin position="659"/>
        <end position="673"/>
    </location>
</feature>
<reference evidence="11 12" key="1">
    <citation type="journal article" date="2020" name="Nature">
        <title>Six reference-quality genomes reveal evolution of bat adaptations.</title>
        <authorList>
            <person name="Jebb D."/>
            <person name="Huang Z."/>
            <person name="Pippel M."/>
            <person name="Hughes G.M."/>
            <person name="Lavrichenko K."/>
            <person name="Devanna P."/>
            <person name="Winkler S."/>
            <person name="Jermiin L.S."/>
            <person name="Skirmuntt E.C."/>
            <person name="Katzourakis A."/>
            <person name="Burkitt-Gray L."/>
            <person name="Ray D.A."/>
            <person name="Sullivan K.A.M."/>
            <person name="Roscito J.G."/>
            <person name="Kirilenko B.M."/>
            <person name="Davalos L.M."/>
            <person name="Corthals A.P."/>
            <person name="Power M.L."/>
            <person name="Jones G."/>
            <person name="Ransome R.D."/>
            <person name="Dechmann D.K.N."/>
            <person name="Locatelli A.G."/>
            <person name="Puechmaille S.J."/>
            <person name="Fedrigo O."/>
            <person name="Jarvis E.D."/>
            <person name="Hiller M."/>
            <person name="Vernes S.C."/>
            <person name="Myers E.W."/>
            <person name="Teeling E.C."/>
        </authorList>
    </citation>
    <scope>NUCLEOTIDE SEQUENCE [LARGE SCALE GENOMIC DNA]</scope>
    <source>
        <strain evidence="11">MMyoMyo1</strain>
        <tissue evidence="11">Flight muscle</tissue>
    </source>
</reference>
<evidence type="ECO:0000256" key="1">
    <source>
        <dbReference type="ARBA" id="ARBA00004651"/>
    </source>
</evidence>
<dbReference type="GO" id="GO:0006811">
    <property type="term" value="P:monoatomic ion transport"/>
    <property type="evidence" value="ECO:0007669"/>
    <property type="project" value="UniProtKB-KW"/>
</dbReference>
<proteinExistence type="inferred from homology"/>
<accession>A0A7J7Y263</accession>
<feature type="transmembrane region" description="Helical" evidence="8">
    <location>
        <begin position="97"/>
        <end position="116"/>
    </location>
</feature>
<evidence type="ECO:0000313" key="11">
    <source>
        <dbReference type="EMBL" id="KAF6356062.1"/>
    </source>
</evidence>
<dbReference type="NCBIfam" id="TIGR00805">
    <property type="entry name" value="oat"/>
    <property type="match status" value="1"/>
</dbReference>
<keyword evidence="8" id="KW-0406">Ion transport</keyword>
<dbReference type="GO" id="GO:0016323">
    <property type="term" value="C:basolateral plasma membrane"/>
    <property type="evidence" value="ECO:0007669"/>
    <property type="project" value="TreeGrafter"/>
</dbReference>
<comment type="similarity">
    <text evidence="2 8">Belongs to the organo anion transporter (TC 2.A.60) family.</text>
</comment>
<keyword evidence="8" id="KW-0813">Transport</keyword>
<name>A0A7J7Y263_MYOMY</name>
<feature type="compositionally biased region" description="Basic residues" evidence="9">
    <location>
        <begin position="674"/>
        <end position="690"/>
    </location>
</feature>
<evidence type="ECO:0000256" key="7">
    <source>
        <dbReference type="ARBA" id="ARBA00023157"/>
    </source>
</evidence>
<sequence>MGLISDSVIRFKKPKGKKARAIAPLTKKPEEQNETLKDHRGLCCMVIPSCQRFNNIHCFLIFFYILLLSQGMVFGLIDVSLHTFQRGSSLKTIDNIVLSSSYDISSCLVVVFIAYYGRKGNILKWIKVSSFLVGFGSLLFAFPYFHGENYQLDIETEDICKEKKISKDCKKSFSVYAKYITFILLGQTAQGIAGIPLYILTVPFLDDSIDEHSIGTYLGLMDASGTVGYALGYAIAAPLVTTPERSTSNITVDGGDNNEHWLHTWWIRFVFLTVMAWSTLIAFSCFPRHIKGTGKITSGKQEMPQLFNKKYKDKEFGTSTSDLFASLWILMTTPMFVCLALTRASDFLLMIGASVFLPKYIENQFILTTSQATTLSGLVLIPGGAFGQLLGGVIVSKLQMYCKGLMSFTMVTSAISLVLVMLSVFVRCEPIPFAGITEDYNGTGQLGNLTAPCNSHCTCSSSFYFAVCGRNSIGYFSPCFAGCNQSKTFNNEKAYFNCSCIDEGIAISDEQGDFIDAIPGTCESSCYKLPMFIVFVFSMIVFACFSVIPNMLTILRTVPDKLRSLALGLAYMIVRLFGGIPGPIVFNMVGESSCTFRDSGHCGSIGSCLIYNVKKMAYLYLGMCFFCKLSTIFFTSIAFSLHKRLLKENTDILTTTAKNPKEEQKEQQKEQKKKEKKKKEKKKKEKKADL</sequence>
<dbReference type="EMBL" id="JABWUV010000005">
    <property type="protein sequence ID" value="KAF6356062.1"/>
    <property type="molecule type" value="Genomic_DNA"/>
</dbReference>
<dbReference type="InterPro" id="IPR002350">
    <property type="entry name" value="Kazal_dom"/>
</dbReference>
<comment type="caution">
    <text evidence="8">Lacks conserved residue(s) required for the propagation of feature annotation.</text>
</comment>
<dbReference type="PROSITE" id="PS51465">
    <property type="entry name" value="KAZAL_2"/>
    <property type="match status" value="1"/>
</dbReference>
<evidence type="ECO:0000256" key="4">
    <source>
        <dbReference type="ARBA" id="ARBA00022692"/>
    </source>
</evidence>
<feature type="transmembrane region" description="Helical" evidence="8">
    <location>
        <begin position="377"/>
        <end position="395"/>
    </location>
</feature>
<feature type="transmembrane region" description="Helical" evidence="8">
    <location>
        <begin position="407"/>
        <end position="426"/>
    </location>
</feature>
<dbReference type="GO" id="GO:0015347">
    <property type="term" value="F:sodium-independent organic anion transmembrane transporter activity"/>
    <property type="evidence" value="ECO:0007669"/>
    <property type="project" value="TreeGrafter"/>
</dbReference>
<feature type="transmembrane region" description="Helical" evidence="8">
    <location>
        <begin position="529"/>
        <end position="552"/>
    </location>
</feature>
<evidence type="ECO:0000256" key="6">
    <source>
        <dbReference type="ARBA" id="ARBA00023136"/>
    </source>
</evidence>
<keyword evidence="7" id="KW-1015">Disulfide bond</keyword>
<dbReference type="VEuPathDB" id="HostDB:GeneID_118656040"/>
<dbReference type="SUPFAM" id="SSF100895">
    <property type="entry name" value="Kazal-type serine protease inhibitors"/>
    <property type="match status" value="1"/>
</dbReference>
<dbReference type="InterPro" id="IPR004156">
    <property type="entry name" value="OATP"/>
</dbReference>
<evidence type="ECO:0000256" key="9">
    <source>
        <dbReference type="SAM" id="MobiDB-lite"/>
    </source>
</evidence>
<gene>
    <name evidence="11" type="ORF">mMyoMyo1_017901</name>
</gene>
<dbReference type="Proteomes" id="UP000527355">
    <property type="component" value="Unassembled WGS sequence"/>
</dbReference>
<dbReference type="Gene3D" id="1.20.1250.20">
    <property type="entry name" value="MFS general substrate transporter like domains"/>
    <property type="match status" value="1"/>
</dbReference>
<evidence type="ECO:0000313" key="12">
    <source>
        <dbReference type="Proteomes" id="UP000527355"/>
    </source>
</evidence>
<feature type="region of interest" description="Disordered" evidence="9">
    <location>
        <begin position="656"/>
        <end position="690"/>
    </location>
</feature>
<dbReference type="FunFam" id="1.20.1250.20:FF:000363">
    <property type="entry name" value="Solute carrier organic anion transporter family member"/>
    <property type="match status" value="1"/>
</dbReference>
<feature type="transmembrane region" description="Helical" evidence="8">
    <location>
        <begin position="58"/>
        <end position="77"/>
    </location>
</feature>
<feature type="transmembrane region" description="Helical" evidence="8">
    <location>
        <begin position="128"/>
        <end position="145"/>
    </location>
</feature>
<keyword evidence="3" id="KW-1003">Cell membrane</keyword>